<comment type="caution">
    <text evidence="1">The sequence shown here is derived from an EMBL/GenBank/DDBJ whole genome shotgun (WGS) entry which is preliminary data.</text>
</comment>
<organism evidence="1 2">
    <name type="scientific">Segatella copri</name>
    <dbReference type="NCBI Taxonomy" id="165179"/>
    <lineage>
        <taxon>Bacteria</taxon>
        <taxon>Pseudomonadati</taxon>
        <taxon>Bacteroidota</taxon>
        <taxon>Bacteroidia</taxon>
        <taxon>Bacteroidales</taxon>
        <taxon>Prevotellaceae</taxon>
        <taxon>Segatella</taxon>
    </lineage>
</organism>
<dbReference type="RefSeq" id="WP_264966571.1">
    <property type="nucleotide sequence ID" value="NZ_JAPDVK010000003.1"/>
</dbReference>
<sequence>MNKKCEELLGDSVINNRYPDKAKLIIRYLYFFSTVINTPVENFIKTFVEKCGKVWRTKKTLTK</sequence>
<protein>
    <submittedName>
        <fullName evidence="1">Uncharacterized protein</fullName>
    </submittedName>
</protein>
<dbReference type="AlphaFoldDB" id="A0AAP3BDD3"/>
<proteinExistence type="predicted"/>
<accession>A0AAP3BDD3</accession>
<gene>
    <name evidence="1" type="ORF">ONT16_12290</name>
</gene>
<name>A0AAP3BDD3_9BACT</name>
<dbReference type="EMBL" id="JAPDVK010000003">
    <property type="protein sequence ID" value="MCW4129011.1"/>
    <property type="molecule type" value="Genomic_DNA"/>
</dbReference>
<evidence type="ECO:0000313" key="2">
    <source>
        <dbReference type="Proteomes" id="UP001209344"/>
    </source>
</evidence>
<dbReference type="Proteomes" id="UP001209344">
    <property type="component" value="Unassembled WGS sequence"/>
</dbReference>
<reference evidence="1" key="1">
    <citation type="submission" date="2022-11" db="EMBL/GenBank/DDBJ databases">
        <title>Genomic repertoires linked with pathogenic potency of arthritogenic Prevotella copri isolated from the gut of rheumatoid arthritis patients.</title>
        <authorList>
            <person name="Nii T."/>
            <person name="Maeda Y."/>
            <person name="Motooka D."/>
            <person name="Naito M."/>
            <person name="Matsumoto Y."/>
            <person name="Ogawa T."/>
            <person name="Oguro-Igashira E."/>
            <person name="Kishikawa T."/>
            <person name="Yamashita M."/>
            <person name="Koizumi S."/>
            <person name="Kurakawa T."/>
            <person name="Okumura R."/>
            <person name="Kayama H."/>
            <person name="Murakami M."/>
            <person name="Sakaguchi T."/>
            <person name="Das B."/>
            <person name="Nakamura S."/>
            <person name="Okada Y."/>
            <person name="Kumanogoh A."/>
            <person name="Takeda K."/>
        </authorList>
    </citation>
    <scope>NUCLEOTIDE SEQUENCE</scope>
    <source>
        <strain evidence="1">F3-75</strain>
    </source>
</reference>
<evidence type="ECO:0000313" key="1">
    <source>
        <dbReference type="EMBL" id="MCW4129011.1"/>
    </source>
</evidence>